<dbReference type="InterPro" id="IPR004675">
    <property type="entry name" value="AhpD_core"/>
</dbReference>
<dbReference type="Proteomes" id="UP001203058">
    <property type="component" value="Unassembled WGS sequence"/>
</dbReference>
<dbReference type="PANTHER" id="PTHR34846">
    <property type="entry name" value="4-CARBOXYMUCONOLACTONE DECARBOXYLASE FAMILY PROTEIN (AFU_ORTHOLOGUE AFUA_6G11590)"/>
    <property type="match status" value="1"/>
</dbReference>
<dbReference type="InterPro" id="IPR003779">
    <property type="entry name" value="CMD-like"/>
</dbReference>
<protein>
    <submittedName>
        <fullName evidence="2">Carboxymuconolactone decarboxylase family protein</fullName>
    </submittedName>
</protein>
<dbReference type="NCBIfam" id="TIGR00778">
    <property type="entry name" value="ahpD_dom"/>
    <property type="match status" value="1"/>
</dbReference>
<comment type="caution">
    <text evidence="2">The sequence shown here is derived from an EMBL/GenBank/DDBJ whole genome shotgun (WGS) entry which is preliminary data.</text>
</comment>
<dbReference type="PANTHER" id="PTHR34846:SF10">
    <property type="entry name" value="CYTOPLASMIC PROTEIN"/>
    <property type="match status" value="1"/>
</dbReference>
<dbReference type="RefSeq" id="WP_241447977.1">
    <property type="nucleotide sequence ID" value="NZ_JAKZHW010000002.1"/>
</dbReference>
<evidence type="ECO:0000313" key="3">
    <source>
        <dbReference type="Proteomes" id="UP001203058"/>
    </source>
</evidence>
<proteinExistence type="predicted"/>
<keyword evidence="3" id="KW-1185">Reference proteome</keyword>
<organism evidence="2 3">
    <name type="scientific">Sphingomonas telluris</name>
    <dbReference type="NCBI Taxonomy" id="2907998"/>
    <lineage>
        <taxon>Bacteria</taxon>
        <taxon>Pseudomonadati</taxon>
        <taxon>Pseudomonadota</taxon>
        <taxon>Alphaproteobacteria</taxon>
        <taxon>Sphingomonadales</taxon>
        <taxon>Sphingomonadaceae</taxon>
        <taxon>Sphingomonas</taxon>
    </lineage>
</organism>
<evidence type="ECO:0000313" key="2">
    <source>
        <dbReference type="EMBL" id="MCH8617107.1"/>
    </source>
</evidence>
<dbReference type="InterPro" id="IPR029032">
    <property type="entry name" value="AhpD-like"/>
</dbReference>
<dbReference type="Gene3D" id="1.20.1290.10">
    <property type="entry name" value="AhpD-like"/>
    <property type="match status" value="1"/>
</dbReference>
<reference evidence="2 3" key="1">
    <citation type="submission" date="2022-03" db="EMBL/GenBank/DDBJ databases">
        <authorList>
            <person name="Jo J.-H."/>
            <person name="Im W.-T."/>
        </authorList>
    </citation>
    <scope>NUCLEOTIDE SEQUENCE [LARGE SCALE GENOMIC DNA]</scope>
    <source>
        <strain evidence="2 3">SM33</strain>
    </source>
</reference>
<gene>
    <name evidence="2" type="ORF">LZ016_13490</name>
</gene>
<sequence>MVEPLRMNIAKLAPEGYQHLLNLEQAIASKLDRKLIHLIKLRASQINGCAYCIAMHTREALHDGDSAERLLLLDAWQESSQFSEKERAALQWVEEITLIADGHAHKEAFEALKPHFSEEEIAWLTLASSLINAWNRISIASRAQLGASHQAPEQKVAEPA</sequence>
<feature type="domain" description="Carboxymuconolactone decarboxylase-like" evidence="1">
    <location>
        <begin position="14"/>
        <end position="95"/>
    </location>
</feature>
<name>A0ABS9VQ85_9SPHN</name>
<dbReference type="Pfam" id="PF02627">
    <property type="entry name" value="CMD"/>
    <property type="match status" value="1"/>
</dbReference>
<dbReference type="SUPFAM" id="SSF69118">
    <property type="entry name" value="AhpD-like"/>
    <property type="match status" value="1"/>
</dbReference>
<evidence type="ECO:0000259" key="1">
    <source>
        <dbReference type="Pfam" id="PF02627"/>
    </source>
</evidence>
<dbReference type="EMBL" id="JAKZHW010000002">
    <property type="protein sequence ID" value="MCH8617107.1"/>
    <property type="molecule type" value="Genomic_DNA"/>
</dbReference>
<accession>A0ABS9VQ85</accession>